<reference evidence="2" key="1">
    <citation type="journal article" date="2012" name="Nat. Genet.">
        <title>Whole-genome sequence of Schistosoma haematobium.</title>
        <authorList>
            <person name="Young N.D."/>
            <person name="Jex A.R."/>
            <person name="Li B."/>
            <person name="Liu S."/>
            <person name="Yang L."/>
            <person name="Xiong Z."/>
            <person name="Li Y."/>
            <person name="Cantacessi C."/>
            <person name="Hall R.S."/>
            <person name="Xu X."/>
            <person name="Chen F."/>
            <person name="Wu X."/>
            <person name="Zerlotini A."/>
            <person name="Oliveira G."/>
            <person name="Hofmann A."/>
            <person name="Zhang G."/>
            <person name="Fang X."/>
            <person name="Kang Y."/>
            <person name="Campbell B.E."/>
            <person name="Loukas A."/>
            <person name="Ranganathan S."/>
            <person name="Rollinson D."/>
            <person name="Rinaldi G."/>
            <person name="Brindley P.J."/>
            <person name="Yang H."/>
            <person name="Wang J."/>
            <person name="Wang J."/>
            <person name="Gasser R.B."/>
        </authorList>
    </citation>
    <scope>NUCLEOTIDE SEQUENCE [LARGE SCALE GENOMIC DNA]</scope>
</reference>
<organism evidence="2">
    <name type="scientific">Schistosoma haematobium</name>
    <name type="common">Blood fluke</name>
    <dbReference type="NCBI Taxonomy" id="6185"/>
    <lineage>
        <taxon>Eukaryota</taxon>
        <taxon>Metazoa</taxon>
        <taxon>Spiralia</taxon>
        <taxon>Lophotrochozoa</taxon>
        <taxon>Platyhelminthes</taxon>
        <taxon>Trematoda</taxon>
        <taxon>Digenea</taxon>
        <taxon>Strigeidida</taxon>
        <taxon>Schistosomatoidea</taxon>
        <taxon>Schistosomatidae</taxon>
        <taxon>Schistosoma</taxon>
    </lineage>
</organism>
<protein>
    <submittedName>
        <fullName evidence="2">Uncharacterized protein</fullName>
    </submittedName>
</protein>
<name>A0A095B291_SCHHA</name>
<dbReference type="AlphaFoldDB" id="A0A095B291"/>
<proteinExistence type="predicted"/>
<gene>
    <name evidence="2" type="ORF">MS3_09764</name>
</gene>
<keyword evidence="1" id="KW-0175">Coiled coil</keyword>
<feature type="coiled-coil region" evidence="1">
    <location>
        <begin position="20"/>
        <end position="68"/>
    </location>
</feature>
<sequence length="217" mass="24927">MKEMENDNMNSQLLLLTTKHEKLSTRINQLTNNNEQLKEEIVEKNNSIEYLTSQLTNSNQKVSELEDEKSVDEELKGQIRANELRITLLMEQTKRLRNAVLVINDKKQNMNDNNNNNEIQLMNETTELMSPEIDHLLLTDDIDNATSIIRPNSISSLDNILSDHQSVKEDHSRIRQKTYTKPNIISSEVNGNNSSIQLWSGPSTTRKGIILLYHVIS</sequence>
<dbReference type="STRING" id="6185.A0A095B291"/>
<evidence type="ECO:0000313" key="2">
    <source>
        <dbReference type="EMBL" id="KGB41261.1"/>
    </source>
</evidence>
<dbReference type="EMBL" id="KL251791">
    <property type="protein sequence ID" value="KGB41261.1"/>
    <property type="molecule type" value="Genomic_DNA"/>
</dbReference>
<evidence type="ECO:0000256" key="1">
    <source>
        <dbReference type="SAM" id="Coils"/>
    </source>
</evidence>
<accession>A0A095B291</accession>